<evidence type="ECO:0000256" key="2">
    <source>
        <dbReference type="SAM" id="Phobius"/>
    </source>
</evidence>
<keyword evidence="2" id="KW-1133">Transmembrane helix</keyword>
<feature type="region of interest" description="Disordered" evidence="1">
    <location>
        <begin position="1"/>
        <end position="24"/>
    </location>
</feature>
<dbReference type="GO" id="GO:0005548">
    <property type="term" value="F:phospholipid transporter activity"/>
    <property type="evidence" value="ECO:0007669"/>
    <property type="project" value="TreeGrafter"/>
</dbReference>
<evidence type="ECO:0000313" key="4">
    <source>
        <dbReference type="Proteomes" id="UP001177769"/>
    </source>
</evidence>
<dbReference type="KEGG" id="pais:PFX98_18705"/>
<reference evidence="3" key="1">
    <citation type="submission" date="2023-01" db="EMBL/GenBank/DDBJ databases">
        <title>Whole genome sequence of Paucibacter sp. S2-9 isolated from pond sediment.</title>
        <authorList>
            <person name="Jung J.Y."/>
        </authorList>
    </citation>
    <scope>NUCLEOTIDE SEQUENCE</scope>
    <source>
        <strain evidence="3">S2-9</strain>
    </source>
</reference>
<accession>A0AA95SM21</accession>
<name>A0AA95SM21_9BURK</name>
<feature type="transmembrane region" description="Helical" evidence="2">
    <location>
        <begin position="319"/>
        <end position="342"/>
    </location>
</feature>
<proteinExistence type="predicted"/>
<feature type="transmembrane region" description="Helical" evidence="2">
    <location>
        <begin position="181"/>
        <end position="201"/>
    </location>
</feature>
<dbReference type="InterPro" id="IPR030802">
    <property type="entry name" value="Permease_MalE"/>
</dbReference>
<evidence type="ECO:0000313" key="3">
    <source>
        <dbReference type="EMBL" id="WIT10927.1"/>
    </source>
</evidence>
<evidence type="ECO:0000256" key="1">
    <source>
        <dbReference type="SAM" id="MobiDB-lite"/>
    </source>
</evidence>
<dbReference type="PANTHER" id="PTHR30188:SF3">
    <property type="entry name" value="ABC TRANSPORTER PERMEASE"/>
    <property type="match status" value="1"/>
</dbReference>
<dbReference type="GO" id="GO:0043190">
    <property type="term" value="C:ATP-binding cassette (ABC) transporter complex"/>
    <property type="evidence" value="ECO:0007669"/>
    <property type="project" value="InterPro"/>
</dbReference>
<dbReference type="AlphaFoldDB" id="A0AA95SM21"/>
<protein>
    <submittedName>
        <fullName evidence="3">ABC transporter permease</fullName>
    </submittedName>
</protein>
<feature type="transmembrane region" description="Helical" evidence="2">
    <location>
        <begin position="275"/>
        <end position="307"/>
    </location>
</feature>
<dbReference type="RefSeq" id="WP_285232005.1">
    <property type="nucleotide sequence ID" value="NZ_CP116346.1"/>
</dbReference>
<keyword evidence="2" id="KW-0812">Transmembrane</keyword>
<organism evidence="3 4">
    <name type="scientific">Paucibacter sediminis</name>
    <dbReference type="NCBI Taxonomy" id="3019553"/>
    <lineage>
        <taxon>Bacteria</taxon>
        <taxon>Pseudomonadati</taxon>
        <taxon>Pseudomonadota</taxon>
        <taxon>Betaproteobacteria</taxon>
        <taxon>Burkholderiales</taxon>
        <taxon>Sphaerotilaceae</taxon>
        <taxon>Roseateles</taxon>
    </lineage>
</organism>
<keyword evidence="2" id="KW-0472">Membrane</keyword>
<gene>
    <name evidence="3" type="ORF">PFX98_18705</name>
</gene>
<dbReference type="Pfam" id="PF02405">
    <property type="entry name" value="MlaE"/>
    <property type="match status" value="1"/>
</dbReference>
<dbReference type="PANTHER" id="PTHR30188">
    <property type="entry name" value="ABC TRANSPORTER PERMEASE PROTEIN-RELATED"/>
    <property type="match status" value="1"/>
</dbReference>
<feature type="transmembrane region" description="Helical" evidence="2">
    <location>
        <begin position="362"/>
        <end position="383"/>
    </location>
</feature>
<sequence>MNELSELPSTTAFETGPAPAQAQWDSDAQGQILRLAGDWRGRASLPAPPQLADTTAGSHWRIDGSAISHFDSQLAAALWALGKHSGRPLDTSQLPAGLRGILALAASSPGNRGGAASAAPRSRRSRWLTQIGLNWLARLTRTKTTLGFVGEVLQALLRTLRGGSAMRGEDLALQLHATGPASLPIVSLVSFLVGLIIAYMGAAQLQRLGAEAFMADLVTIGVVREIAALMTGIILSGRVGAAFAAQLGSMQANEEVDALRAMGLNPVEHLVLPRVLAMALMAPLLTTYAAVVGMGAGLLVAVGIYQVEMLDYLYRSSQALTLAHAGIGLLKGTVYAILVALAGCRQGLNAGRSAQAVGDATTAAVVQAIVWIVVAASALTIMFQRLGW</sequence>
<dbReference type="EMBL" id="CP116346">
    <property type="protein sequence ID" value="WIT10927.1"/>
    <property type="molecule type" value="Genomic_DNA"/>
</dbReference>
<keyword evidence="4" id="KW-1185">Reference proteome</keyword>
<dbReference type="Proteomes" id="UP001177769">
    <property type="component" value="Chromosome"/>
</dbReference>